<dbReference type="InterPro" id="IPR020843">
    <property type="entry name" value="ER"/>
</dbReference>
<evidence type="ECO:0000256" key="2">
    <source>
        <dbReference type="ARBA" id="ARBA00023002"/>
    </source>
</evidence>
<dbReference type="Pfam" id="PF00107">
    <property type="entry name" value="ADH_zinc_N"/>
    <property type="match status" value="1"/>
</dbReference>
<dbReference type="SUPFAM" id="SSF50129">
    <property type="entry name" value="GroES-like"/>
    <property type="match status" value="1"/>
</dbReference>
<evidence type="ECO:0000313" key="5">
    <source>
        <dbReference type="Proteomes" id="UP001174909"/>
    </source>
</evidence>
<keyword evidence="5" id="KW-1185">Reference proteome</keyword>
<dbReference type="Proteomes" id="UP001174909">
    <property type="component" value="Unassembled WGS sequence"/>
</dbReference>
<proteinExistence type="predicted"/>
<dbReference type="InterPro" id="IPR011032">
    <property type="entry name" value="GroES-like_sf"/>
</dbReference>
<name>A0AA35WX51_GEOBA</name>
<evidence type="ECO:0000313" key="4">
    <source>
        <dbReference type="EMBL" id="CAI8029875.1"/>
    </source>
</evidence>
<keyword evidence="2" id="KW-0560">Oxidoreductase</keyword>
<dbReference type="InterPro" id="IPR013154">
    <property type="entry name" value="ADH-like_N"/>
</dbReference>
<dbReference type="AlphaFoldDB" id="A0AA35WX51"/>
<feature type="domain" description="Enoyl reductase (ER)" evidence="3">
    <location>
        <begin position="6"/>
        <end position="267"/>
    </location>
</feature>
<dbReference type="InterPro" id="IPR013149">
    <property type="entry name" value="ADH-like_C"/>
</dbReference>
<evidence type="ECO:0000256" key="1">
    <source>
        <dbReference type="ARBA" id="ARBA00022857"/>
    </source>
</evidence>
<dbReference type="PANTHER" id="PTHR48106:SF18">
    <property type="entry name" value="QUINONE OXIDOREDUCTASE PIG3"/>
    <property type="match status" value="1"/>
</dbReference>
<dbReference type="PANTHER" id="PTHR48106">
    <property type="entry name" value="QUINONE OXIDOREDUCTASE PIG3-RELATED"/>
    <property type="match status" value="1"/>
</dbReference>
<dbReference type="EMBL" id="CASHTH010002442">
    <property type="protein sequence ID" value="CAI8029875.1"/>
    <property type="molecule type" value="Genomic_DNA"/>
</dbReference>
<dbReference type="InterPro" id="IPR036291">
    <property type="entry name" value="NAD(P)-bd_dom_sf"/>
</dbReference>
<comment type="caution">
    <text evidence="4">The sequence shown here is derived from an EMBL/GenBank/DDBJ whole genome shotgun (WGS) entry which is preliminary data.</text>
</comment>
<dbReference type="Pfam" id="PF08240">
    <property type="entry name" value="ADH_N"/>
    <property type="match status" value="1"/>
</dbReference>
<dbReference type="SMART" id="SM00829">
    <property type="entry name" value="PKS_ER"/>
    <property type="match status" value="1"/>
</dbReference>
<dbReference type="GO" id="GO:0070402">
    <property type="term" value="F:NADPH binding"/>
    <property type="evidence" value="ECO:0007669"/>
    <property type="project" value="TreeGrafter"/>
</dbReference>
<sequence>MIQRRGGYPPPPGDSEVLGLEIAGTVSAMGTAVEGLAKGDRVFGLVGGGGYAEQAVIDYRMAMPIPDEWTFEQAAAVPEVFFTANENIFTLGKLSAGETILIHAGGSGVGSAGVQISHHAGANVFVTAGTSEKIENCKALGAVEGINYKENDFVAEILRLTDEQGVDVVLDFIGAPYLERNLSILKTKGRLLQVGLMGGGVCNPDSFAEITQTTSTDGITLQFTLPELTISEGGPLTAQGSNSQIFPDQGITVPESEAFERAFSHQLFNAEQAARFRAPRPLVPAAPTLIPNGGNGTRYKLSIQETGIYAVTAASLQSDWGVDLIGTHPARLRLTHGNRDIPVYISGAADGRFDPNDAIFFLGHKPKNRYSRWNVYWLTLDNSGRIPTRVPQITASPTDQTATQVPTFRSKVNFEEDYLTSNLEFVHTETVSPGDKHGWFDALDFWYWDGIKNGGDAAEMSLEFPLYDVAKSFDPPRISVDLQGGTPVSHEILVAINGVRIDFAKWEQQDTLTVGRTLRTWDTLKDSVKSEQNVLSLARVDSNVDEDTTRYPYHVYLNRFSVEYTRLFRAVADELWFKSPTADPTSQERISEGVNSSIKLRRSVTRGYISLRRMVHISPLGCRVLMWSQT</sequence>
<accession>A0AA35WX51</accession>
<dbReference type="Gene3D" id="3.40.50.720">
    <property type="entry name" value="NAD(P)-binding Rossmann-like Domain"/>
    <property type="match status" value="1"/>
</dbReference>
<keyword evidence="1" id="KW-0521">NADP</keyword>
<dbReference type="GO" id="GO:0016651">
    <property type="term" value="F:oxidoreductase activity, acting on NAD(P)H"/>
    <property type="evidence" value="ECO:0007669"/>
    <property type="project" value="TreeGrafter"/>
</dbReference>
<protein>
    <submittedName>
        <fullName evidence="4">Quinone oxidoreductase PIG3</fullName>
    </submittedName>
</protein>
<reference evidence="4" key="1">
    <citation type="submission" date="2023-03" db="EMBL/GenBank/DDBJ databases">
        <authorList>
            <person name="Steffen K."/>
            <person name="Cardenas P."/>
        </authorList>
    </citation>
    <scope>NUCLEOTIDE SEQUENCE</scope>
</reference>
<dbReference type="SUPFAM" id="SSF51735">
    <property type="entry name" value="NAD(P)-binding Rossmann-fold domains"/>
    <property type="match status" value="1"/>
</dbReference>
<evidence type="ECO:0000259" key="3">
    <source>
        <dbReference type="SMART" id="SM00829"/>
    </source>
</evidence>
<organism evidence="4 5">
    <name type="scientific">Geodia barretti</name>
    <name type="common">Barrett's horny sponge</name>
    <dbReference type="NCBI Taxonomy" id="519541"/>
    <lineage>
        <taxon>Eukaryota</taxon>
        <taxon>Metazoa</taxon>
        <taxon>Porifera</taxon>
        <taxon>Demospongiae</taxon>
        <taxon>Heteroscleromorpha</taxon>
        <taxon>Tetractinellida</taxon>
        <taxon>Astrophorina</taxon>
        <taxon>Geodiidae</taxon>
        <taxon>Geodia</taxon>
    </lineage>
</organism>
<gene>
    <name evidence="4" type="ORF">GBAR_LOCUS16956</name>
</gene>
<dbReference type="Gene3D" id="3.90.180.10">
    <property type="entry name" value="Medium-chain alcohol dehydrogenases, catalytic domain"/>
    <property type="match status" value="1"/>
</dbReference>